<comment type="subcellular location">
    <subcellularLocation>
        <location evidence="1">Endomembrane system</location>
        <topology evidence="1">Multi-pass membrane protein</topology>
    </subcellularLocation>
    <subcellularLocation>
        <location evidence="5">Membrane</location>
        <topology evidence="5">Multi-pass membrane protein</topology>
    </subcellularLocation>
</comment>
<gene>
    <name evidence="10" type="ORF">J2W31_000913</name>
</gene>
<reference evidence="10" key="1">
    <citation type="submission" date="2023-07" db="EMBL/GenBank/DDBJ databases">
        <title>Sorghum-associated microbial communities from plants grown in Nebraska, USA.</title>
        <authorList>
            <person name="Schachtman D."/>
        </authorList>
    </citation>
    <scope>NUCLEOTIDE SEQUENCE</scope>
    <source>
        <strain evidence="10">DS3754</strain>
    </source>
</reference>
<dbReference type="InterPro" id="IPR001750">
    <property type="entry name" value="ND/Mrp_TM"/>
</dbReference>
<name>A0AAW8CT99_9BURK</name>
<dbReference type="GO" id="GO:0015990">
    <property type="term" value="P:electron transport coupled proton transport"/>
    <property type="evidence" value="ECO:0007669"/>
    <property type="project" value="TreeGrafter"/>
</dbReference>
<feature type="transmembrane region" description="Helical" evidence="7">
    <location>
        <begin position="658"/>
        <end position="678"/>
    </location>
</feature>
<evidence type="ECO:0000256" key="6">
    <source>
        <dbReference type="SAM" id="MobiDB-lite"/>
    </source>
</evidence>
<feature type="transmembrane region" description="Helical" evidence="7">
    <location>
        <begin position="264"/>
        <end position="282"/>
    </location>
</feature>
<keyword evidence="3 7" id="KW-1133">Transmembrane helix</keyword>
<dbReference type="AlphaFoldDB" id="A0AAW8CT99"/>
<evidence type="ECO:0000313" key="11">
    <source>
        <dbReference type="Proteomes" id="UP001242045"/>
    </source>
</evidence>
<dbReference type="NCBIfam" id="TIGR01974">
    <property type="entry name" value="NDH_I_L"/>
    <property type="match status" value="1"/>
</dbReference>
<feature type="transmembrane region" description="Helical" evidence="7">
    <location>
        <begin position="189"/>
        <end position="207"/>
    </location>
</feature>
<feature type="transmembrane region" description="Helical" evidence="7">
    <location>
        <begin position="126"/>
        <end position="143"/>
    </location>
</feature>
<feature type="transmembrane region" description="Helical" evidence="7">
    <location>
        <begin position="430"/>
        <end position="451"/>
    </location>
</feature>
<organism evidence="10 11">
    <name type="scientific">Variovorax boronicumulans</name>
    <dbReference type="NCBI Taxonomy" id="436515"/>
    <lineage>
        <taxon>Bacteria</taxon>
        <taxon>Pseudomonadati</taxon>
        <taxon>Pseudomonadota</taxon>
        <taxon>Betaproteobacteria</taxon>
        <taxon>Burkholderiales</taxon>
        <taxon>Comamonadaceae</taxon>
        <taxon>Variovorax</taxon>
    </lineage>
</organism>
<dbReference type="PANTHER" id="PTHR42829:SF2">
    <property type="entry name" value="NADH-UBIQUINONE OXIDOREDUCTASE CHAIN 5"/>
    <property type="match status" value="1"/>
</dbReference>
<feature type="transmembrane region" description="Helical" evidence="7">
    <location>
        <begin position="350"/>
        <end position="369"/>
    </location>
</feature>
<feature type="transmembrane region" description="Helical" evidence="7">
    <location>
        <begin position="294"/>
        <end position="315"/>
    </location>
</feature>
<dbReference type="GO" id="GO:0003954">
    <property type="term" value="F:NADH dehydrogenase activity"/>
    <property type="evidence" value="ECO:0007669"/>
    <property type="project" value="TreeGrafter"/>
</dbReference>
<evidence type="ECO:0000259" key="8">
    <source>
        <dbReference type="Pfam" id="PF00361"/>
    </source>
</evidence>
<feature type="transmembrane region" description="Helical" evidence="7">
    <location>
        <begin position="495"/>
        <end position="516"/>
    </location>
</feature>
<evidence type="ECO:0000259" key="9">
    <source>
        <dbReference type="Pfam" id="PF00662"/>
    </source>
</evidence>
<evidence type="ECO:0000256" key="2">
    <source>
        <dbReference type="ARBA" id="ARBA00022692"/>
    </source>
</evidence>
<evidence type="ECO:0000256" key="1">
    <source>
        <dbReference type="ARBA" id="ARBA00004127"/>
    </source>
</evidence>
<feature type="transmembrane region" description="Helical" evidence="7">
    <location>
        <begin position="322"/>
        <end position="344"/>
    </location>
</feature>
<dbReference type="InterPro" id="IPR001516">
    <property type="entry name" value="Proton_antipo_N"/>
</dbReference>
<evidence type="ECO:0000256" key="4">
    <source>
        <dbReference type="ARBA" id="ARBA00023136"/>
    </source>
</evidence>
<feature type="transmembrane region" description="Helical" evidence="7">
    <location>
        <begin position="560"/>
        <end position="578"/>
    </location>
</feature>
<dbReference type="GO" id="GO:0016020">
    <property type="term" value="C:membrane"/>
    <property type="evidence" value="ECO:0007669"/>
    <property type="project" value="UniProtKB-SubCell"/>
</dbReference>
<feature type="transmembrane region" description="Helical" evidence="7">
    <location>
        <begin position="149"/>
        <end position="168"/>
    </location>
</feature>
<protein>
    <submittedName>
        <fullName evidence="10">NADH-quinone oxidoreductase subunit L</fullName>
    </submittedName>
</protein>
<feature type="domain" description="NADH-Ubiquinone oxidoreductase (complex I) chain 5 N-terminal" evidence="9">
    <location>
        <begin position="77"/>
        <end position="127"/>
    </location>
</feature>
<dbReference type="GO" id="GO:0042773">
    <property type="term" value="P:ATP synthesis coupled electron transport"/>
    <property type="evidence" value="ECO:0007669"/>
    <property type="project" value="InterPro"/>
</dbReference>
<evidence type="ECO:0000256" key="7">
    <source>
        <dbReference type="SAM" id="Phobius"/>
    </source>
</evidence>
<dbReference type="Proteomes" id="UP001242045">
    <property type="component" value="Unassembled WGS sequence"/>
</dbReference>
<evidence type="ECO:0000256" key="3">
    <source>
        <dbReference type="ARBA" id="ARBA00022989"/>
    </source>
</evidence>
<evidence type="ECO:0000313" key="10">
    <source>
        <dbReference type="EMBL" id="MDP9891810.1"/>
    </source>
</evidence>
<feature type="transmembrane region" description="Helical" evidence="7">
    <location>
        <begin position="40"/>
        <end position="60"/>
    </location>
</feature>
<dbReference type="PRINTS" id="PR01434">
    <property type="entry name" value="NADHDHGNASE5"/>
</dbReference>
<dbReference type="NCBIfam" id="NF005141">
    <property type="entry name" value="PRK06590.1"/>
    <property type="match status" value="1"/>
</dbReference>
<dbReference type="RefSeq" id="WP_306878830.1">
    <property type="nucleotide sequence ID" value="NZ_JAUSRD010000002.1"/>
</dbReference>
<dbReference type="Pfam" id="PF00361">
    <property type="entry name" value="Proton_antipo_M"/>
    <property type="match status" value="1"/>
</dbReference>
<feature type="transmembrane region" description="Helical" evidence="7">
    <location>
        <begin position="96"/>
        <end position="114"/>
    </location>
</feature>
<dbReference type="PRINTS" id="PR01435">
    <property type="entry name" value="NPOXDRDTASE5"/>
</dbReference>
<accession>A0AAW8CT99</accession>
<keyword evidence="2 5" id="KW-0812">Transmembrane</keyword>
<keyword evidence="4 7" id="KW-0472">Membrane</keyword>
<feature type="domain" description="NADH:quinone oxidoreductase/Mrp antiporter transmembrane" evidence="8">
    <location>
        <begin position="143"/>
        <end position="431"/>
    </location>
</feature>
<evidence type="ECO:0000256" key="5">
    <source>
        <dbReference type="RuleBase" id="RU000320"/>
    </source>
</evidence>
<dbReference type="GO" id="GO:0008137">
    <property type="term" value="F:NADH dehydrogenase (ubiquinone) activity"/>
    <property type="evidence" value="ECO:0007669"/>
    <property type="project" value="InterPro"/>
</dbReference>
<proteinExistence type="predicted"/>
<dbReference type="InterPro" id="IPR003945">
    <property type="entry name" value="NU5C-like"/>
</dbReference>
<dbReference type="EMBL" id="JAUSRD010000002">
    <property type="protein sequence ID" value="MDP9891810.1"/>
    <property type="molecule type" value="Genomic_DNA"/>
</dbReference>
<sequence length="681" mass="75110">MSATLSASTLLAVPLAPLVGAALAGVFGTKFGGNHIGRKVTHSLTILGVLVAFIISAMTLKSVVVDGARFNATLYEWMIVGGLKMEVGFLVDGLTAMMMCVVTFVSLMVHIYTIGYMEEDDGYNRFFSYISLFTFSMLMLVMSNNMLQLFFGWEAVGLVSYLLIGFWFNKPTAIFANMKAFLVNRVGDFGFILGIGLIAAYAGTLNYGEAFAKANTLAGITFPGTEWMLITVICICLFIGAMGKSAQFPLHVWLPDSMEGPTPISALIHAATMVTAGIFMVARMSPLFELSDTALSFILVIGAITALFMGFLGIIQNDIKRVVAYSTLSQLGYMTVALGASAYSVAVFHLMTHAFFKALLFLGAGSVIIGMHHNQDIRWMGGVRKYMPITWITSLIGSLALIGTPLFSGFYSKDSIIEAVHESHLWGANFAYYAVLIGVFVTAFYSFRMYFLVFHGKERYDQNPDAHHDDHAHDAHGHDDHGHGHDAHKPHESPWVVWLPLVLLAIPSALIGFYTIDPMLFGEFFKGAIFVDGTKHHAMKELEEAFHGPLAMAKHGLTAMPFWLALAGVVLSYYMYMINPALPAAIKRACSPIYNLLENKYYLDWINENILARGARLLGTGLWKGGDQALIDGAMVNGSWKVIGRISSVVRWVQSGYIYHYAFAMLLGIFILMTYFVWFKR</sequence>
<dbReference type="GO" id="GO:0012505">
    <property type="term" value="C:endomembrane system"/>
    <property type="evidence" value="ECO:0007669"/>
    <property type="project" value="UniProtKB-SubCell"/>
</dbReference>
<feature type="transmembrane region" description="Helical" evidence="7">
    <location>
        <begin position="389"/>
        <end position="410"/>
    </location>
</feature>
<comment type="caution">
    <text evidence="10">The sequence shown here is derived from an EMBL/GenBank/DDBJ whole genome shotgun (WGS) entry which is preliminary data.</text>
</comment>
<dbReference type="Pfam" id="PF00662">
    <property type="entry name" value="Proton_antipo_N"/>
    <property type="match status" value="1"/>
</dbReference>
<feature type="region of interest" description="Disordered" evidence="6">
    <location>
        <begin position="465"/>
        <end position="488"/>
    </location>
</feature>
<dbReference type="InterPro" id="IPR018393">
    <property type="entry name" value="NADHpl_OxRdtase_5_subgr"/>
</dbReference>
<dbReference type="Gene3D" id="1.20.5.2700">
    <property type="match status" value="1"/>
</dbReference>
<dbReference type="PANTHER" id="PTHR42829">
    <property type="entry name" value="NADH-UBIQUINONE OXIDOREDUCTASE CHAIN 5"/>
    <property type="match status" value="1"/>
</dbReference>
<feature type="transmembrane region" description="Helical" evidence="7">
    <location>
        <begin position="227"/>
        <end position="243"/>
    </location>
</feature>